<evidence type="ECO:0000313" key="2">
    <source>
        <dbReference type="Proteomes" id="UP000064893"/>
    </source>
</evidence>
<protein>
    <submittedName>
        <fullName evidence="1">Uncharacterized protein</fullName>
    </submittedName>
</protein>
<sequence length="66" mass="7476">MSLALCRCKASKPADIVIYFKGLVTKQMCKDNGKHYPKMGYLFFNTPYSKHLSINNIEMVAKVCGE</sequence>
<accession>A0A0S2HVL6</accession>
<evidence type="ECO:0000313" key="1">
    <source>
        <dbReference type="EMBL" id="ALO14082.1"/>
    </source>
</evidence>
<dbReference type="EMBL" id="CP013118">
    <property type="protein sequence ID" value="ALO14082.1"/>
    <property type="molecule type" value="Genomic_DNA"/>
</dbReference>
<name>A0A0S2HVL6_9BACT</name>
<dbReference type="AlphaFoldDB" id="A0A0S2HVL6"/>
<organism evidence="1 2">
    <name type="scientific">Salinivirga cyanobacteriivorans</name>
    <dbReference type="NCBI Taxonomy" id="1307839"/>
    <lineage>
        <taxon>Bacteria</taxon>
        <taxon>Pseudomonadati</taxon>
        <taxon>Bacteroidota</taxon>
        <taxon>Bacteroidia</taxon>
        <taxon>Bacteroidales</taxon>
        <taxon>Salinivirgaceae</taxon>
        <taxon>Salinivirga</taxon>
    </lineage>
</organism>
<reference evidence="1 2" key="1">
    <citation type="submission" date="2015-11" db="EMBL/GenBank/DDBJ databases">
        <title>Description and complete genome sequence of a novel strain predominating in hypersaline microbial mats and representing a new family of the Bacteriodetes phylum.</title>
        <authorList>
            <person name="Spring S."/>
            <person name="Bunk B."/>
            <person name="Sproer C."/>
            <person name="Klenk H.-P."/>
        </authorList>
    </citation>
    <scope>NUCLEOTIDE SEQUENCE [LARGE SCALE GENOMIC DNA]</scope>
    <source>
        <strain evidence="1 2">L21-Spi-D4</strain>
    </source>
</reference>
<proteinExistence type="predicted"/>
<dbReference type="KEGG" id="blq:L21SP5_00403"/>
<gene>
    <name evidence="1" type="ORF">L21SP5_00403</name>
</gene>
<keyword evidence="2" id="KW-1185">Reference proteome</keyword>
<dbReference type="Proteomes" id="UP000064893">
    <property type="component" value="Chromosome"/>
</dbReference>